<keyword evidence="2" id="KW-1185">Reference proteome</keyword>
<proteinExistence type="predicted"/>
<dbReference type="AlphaFoldDB" id="A0AAJ1WU23"/>
<evidence type="ECO:0000313" key="2">
    <source>
        <dbReference type="Proteomes" id="UP001238450"/>
    </source>
</evidence>
<organism evidence="1 2">
    <name type="scientific">Croceifilum oryzae</name>
    <dbReference type="NCBI Taxonomy" id="1553429"/>
    <lineage>
        <taxon>Bacteria</taxon>
        <taxon>Bacillati</taxon>
        <taxon>Bacillota</taxon>
        <taxon>Bacilli</taxon>
        <taxon>Bacillales</taxon>
        <taxon>Thermoactinomycetaceae</taxon>
        <taxon>Croceifilum</taxon>
    </lineage>
</organism>
<reference evidence="1 2" key="1">
    <citation type="submission" date="2023-07" db="EMBL/GenBank/DDBJ databases">
        <title>Genomic Encyclopedia of Type Strains, Phase IV (KMG-IV): sequencing the most valuable type-strain genomes for metagenomic binning, comparative biology and taxonomic classification.</title>
        <authorList>
            <person name="Goeker M."/>
        </authorList>
    </citation>
    <scope>NUCLEOTIDE SEQUENCE [LARGE SCALE GENOMIC DNA]</scope>
    <source>
        <strain evidence="1 2">DSM 46876</strain>
    </source>
</reference>
<accession>A0AAJ1WU23</accession>
<sequence>MKKHTWVQGQLLQTNKTFSHLKMKQREWIINTMRENCMAVLEKKRKPLSKGEKETILLEVLDSIKQHGIWIPEHEVSNVFSKKVARYQRKFLGEISDETNTC</sequence>
<dbReference type="RefSeq" id="WP_307252723.1">
    <property type="nucleotide sequence ID" value="NZ_JAUSUV010000007.1"/>
</dbReference>
<dbReference type="EMBL" id="JAUSUV010000007">
    <property type="protein sequence ID" value="MDQ0417581.1"/>
    <property type="molecule type" value="Genomic_DNA"/>
</dbReference>
<comment type="caution">
    <text evidence="1">The sequence shown here is derived from an EMBL/GenBank/DDBJ whole genome shotgun (WGS) entry which is preliminary data.</text>
</comment>
<gene>
    <name evidence="1" type="ORF">J2Z48_001754</name>
</gene>
<dbReference type="Proteomes" id="UP001238450">
    <property type="component" value="Unassembled WGS sequence"/>
</dbReference>
<protein>
    <submittedName>
        <fullName evidence="1">Nucleic acid-binding protein</fullName>
    </submittedName>
</protein>
<evidence type="ECO:0000313" key="1">
    <source>
        <dbReference type="EMBL" id="MDQ0417581.1"/>
    </source>
</evidence>
<name>A0AAJ1WU23_9BACL</name>